<sequence>MTAIEDAMTIAAPGLPPAPKPAQRAQGVSPFIVMDVMNAAEAIERRGGSVVHMEVGQPSAATPASIRAAAARALEDGRIGYTQALGIGSLRARIARHYRDTYGVEVPAERVVVTTGSSGGFILSFLACFEPGARIAITAPGYPAYRNILTALGLEPVAIPVGPETRYALTPELIARAHAERPLAGVLTMSPANPTGVVMTPEAIAAVATECRRLGLWYISDEIYHGLTYERPATTALAADPDAIIVNSFSKYYCMTGWRVGWLVVPERLVRVIERLQQNFSISVPMLSQVAGEAAFDAIEECEAIKAGYAQNRAYLLKALPEIGLGDFLPVDGAFYIYLDIGRYSNDSMSFCRDALENAGVAITPGLDFDEGRGARTVRLSFAGSLAKCEEAVARLGRWLKAR</sequence>
<comment type="cofactor">
    <cofactor evidence="1">
        <name>pyridoxal 5'-phosphate</name>
        <dbReference type="ChEBI" id="CHEBI:597326"/>
    </cofactor>
</comment>
<dbReference type="Gene3D" id="3.40.640.10">
    <property type="entry name" value="Type I PLP-dependent aspartate aminotransferase-like (Major domain)"/>
    <property type="match status" value="1"/>
</dbReference>
<feature type="domain" description="Aminotransferase class I/classII large" evidence="8">
    <location>
        <begin position="50"/>
        <end position="396"/>
    </location>
</feature>
<dbReference type="PANTHER" id="PTHR46383:SF2">
    <property type="entry name" value="AMINOTRANSFERASE"/>
    <property type="match status" value="1"/>
</dbReference>
<evidence type="ECO:0000256" key="3">
    <source>
        <dbReference type="ARBA" id="ARBA00012753"/>
    </source>
</evidence>
<evidence type="ECO:0000256" key="6">
    <source>
        <dbReference type="ARBA" id="ARBA00022898"/>
    </source>
</evidence>
<protein>
    <recommendedName>
        <fullName evidence="3">aspartate transaminase</fullName>
        <ecNumber evidence="3">2.6.1.1</ecNumber>
    </recommendedName>
</protein>
<comment type="similarity">
    <text evidence="2">Belongs to the class-I pyridoxal-phosphate-dependent aminotransferase family.</text>
</comment>
<dbReference type="InterPro" id="IPR004839">
    <property type="entry name" value="Aminotransferase_I/II_large"/>
</dbReference>
<evidence type="ECO:0000313" key="10">
    <source>
        <dbReference type="Proteomes" id="UP001596104"/>
    </source>
</evidence>
<keyword evidence="5" id="KW-0808">Transferase</keyword>
<dbReference type="EMBL" id="JBHSLV010000032">
    <property type="protein sequence ID" value="MFC5394753.1"/>
    <property type="molecule type" value="Genomic_DNA"/>
</dbReference>
<dbReference type="InterPro" id="IPR050596">
    <property type="entry name" value="AspAT/PAT-like"/>
</dbReference>
<evidence type="ECO:0000313" key="9">
    <source>
        <dbReference type="EMBL" id="MFC5394753.1"/>
    </source>
</evidence>
<name>A0ABW0HEJ1_9HYPH</name>
<evidence type="ECO:0000256" key="7">
    <source>
        <dbReference type="ARBA" id="ARBA00049185"/>
    </source>
</evidence>
<comment type="caution">
    <text evidence="9">The sequence shown here is derived from an EMBL/GenBank/DDBJ whole genome shotgun (WGS) entry which is preliminary data.</text>
</comment>
<keyword evidence="4 9" id="KW-0032">Aminotransferase</keyword>
<dbReference type="Pfam" id="PF00155">
    <property type="entry name" value="Aminotran_1_2"/>
    <property type="match status" value="1"/>
</dbReference>
<dbReference type="RefSeq" id="WP_377010251.1">
    <property type="nucleotide sequence ID" value="NZ_JBHSLV010000032.1"/>
</dbReference>
<evidence type="ECO:0000256" key="2">
    <source>
        <dbReference type="ARBA" id="ARBA00007441"/>
    </source>
</evidence>
<proteinExistence type="inferred from homology"/>
<organism evidence="9 10">
    <name type="scientific">Bosea vestrisii</name>
    <dbReference type="NCBI Taxonomy" id="151416"/>
    <lineage>
        <taxon>Bacteria</taxon>
        <taxon>Pseudomonadati</taxon>
        <taxon>Pseudomonadota</taxon>
        <taxon>Alphaproteobacteria</taxon>
        <taxon>Hyphomicrobiales</taxon>
        <taxon>Boseaceae</taxon>
        <taxon>Bosea</taxon>
    </lineage>
</organism>
<evidence type="ECO:0000256" key="4">
    <source>
        <dbReference type="ARBA" id="ARBA00022576"/>
    </source>
</evidence>
<dbReference type="Proteomes" id="UP001596104">
    <property type="component" value="Unassembled WGS sequence"/>
</dbReference>
<dbReference type="CDD" id="cd00609">
    <property type="entry name" value="AAT_like"/>
    <property type="match status" value="1"/>
</dbReference>
<keyword evidence="6" id="KW-0663">Pyridoxal phosphate</keyword>
<dbReference type="InterPro" id="IPR015424">
    <property type="entry name" value="PyrdxlP-dep_Trfase"/>
</dbReference>
<gene>
    <name evidence="9" type="ORF">ACFPPC_19115</name>
</gene>
<dbReference type="EC" id="2.6.1.1" evidence="3"/>
<comment type="catalytic activity">
    <reaction evidence="7">
        <text>L-aspartate + 2-oxoglutarate = oxaloacetate + L-glutamate</text>
        <dbReference type="Rhea" id="RHEA:21824"/>
        <dbReference type="ChEBI" id="CHEBI:16452"/>
        <dbReference type="ChEBI" id="CHEBI:16810"/>
        <dbReference type="ChEBI" id="CHEBI:29985"/>
        <dbReference type="ChEBI" id="CHEBI:29991"/>
        <dbReference type="EC" id="2.6.1.1"/>
    </reaction>
</comment>
<dbReference type="InterPro" id="IPR015421">
    <property type="entry name" value="PyrdxlP-dep_Trfase_major"/>
</dbReference>
<evidence type="ECO:0000256" key="1">
    <source>
        <dbReference type="ARBA" id="ARBA00001933"/>
    </source>
</evidence>
<reference evidence="10" key="1">
    <citation type="journal article" date="2019" name="Int. J. Syst. Evol. Microbiol.">
        <title>The Global Catalogue of Microorganisms (GCM) 10K type strain sequencing project: providing services to taxonomists for standard genome sequencing and annotation.</title>
        <authorList>
            <consortium name="The Broad Institute Genomics Platform"/>
            <consortium name="The Broad Institute Genome Sequencing Center for Infectious Disease"/>
            <person name="Wu L."/>
            <person name="Ma J."/>
        </authorList>
    </citation>
    <scope>NUCLEOTIDE SEQUENCE [LARGE SCALE GENOMIC DNA]</scope>
    <source>
        <strain evidence="10">CGMCC 1.16326</strain>
    </source>
</reference>
<keyword evidence="10" id="KW-1185">Reference proteome</keyword>
<dbReference type="PANTHER" id="PTHR46383">
    <property type="entry name" value="ASPARTATE AMINOTRANSFERASE"/>
    <property type="match status" value="1"/>
</dbReference>
<accession>A0ABW0HEJ1</accession>
<evidence type="ECO:0000259" key="8">
    <source>
        <dbReference type="Pfam" id="PF00155"/>
    </source>
</evidence>
<dbReference type="GO" id="GO:0008483">
    <property type="term" value="F:transaminase activity"/>
    <property type="evidence" value="ECO:0007669"/>
    <property type="project" value="UniProtKB-KW"/>
</dbReference>
<dbReference type="SUPFAM" id="SSF53383">
    <property type="entry name" value="PLP-dependent transferases"/>
    <property type="match status" value="1"/>
</dbReference>
<evidence type="ECO:0000256" key="5">
    <source>
        <dbReference type="ARBA" id="ARBA00022679"/>
    </source>
</evidence>